<accession>A0A4Q7X9S2</accession>
<organism evidence="3 4">
    <name type="scientific">Kribbella rubisoli</name>
    <dbReference type="NCBI Taxonomy" id="3075929"/>
    <lineage>
        <taxon>Bacteria</taxon>
        <taxon>Bacillati</taxon>
        <taxon>Actinomycetota</taxon>
        <taxon>Actinomycetes</taxon>
        <taxon>Propionibacteriales</taxon>
        <taxon>Kribbellaceae</taxon>
        <taxon>Kribbella</taxon>
    </lineage>
</organism>
<name>A0A4Q7X9S2_9ACTN</name>
<dbReference type="PANTHER" id="PTHR14239">
    <property type="entry name" value="DUDULIN-RELATED"/>
    <property type="match status" value="1"/>
</dbReference>
<dbReference type="RefSeq" id="WP_130442108.1">
    <property type="nucleotide sequence ID" value="NZ_SHKR01000011.1"/>
</dbReference>
<keyword evidence="1" id="KW-0560">Oxidoreductase</keyword>
<keyword evidence="4" id="KW-1185">Reference proteome</keyword>
<feature type="domain" description="Pyrroline-5-carboxylate reductase catalytic N-terminal" evidence="2">
    <location>
        <begin position="4"/>
        <end position="90"/>
    </location>
</feature>
<dbReference type="InterPro" id="IPR051267">
    <property type="entry name" value="STEAP_metalloreductase"/>
</dbReference>
<reference evidence="3 4" key="1">
    <citation type="journal article" date="2015" name="Stand. Genomic Sci.">
        <title>Genomic Encyclopedia of Bacterial and Archaeal Type Strains, Phase III: the genomes of soil and plant-associated and newly described type strains.</title>
        <authorList>
            <person name="Whitman W.B."/>
            <person name="Woyke T."/>
            <person name="Klenk H.P."/>
            <person name="Zhou Y."/>
            <person name="Lilburn T.G."/>
            <person name="Beck B.J."/>
            <person name="De Vos P."/>
            <person name="Vandamme P."/>
            <person name="Eisen J.A."/>
            <person name="Garrity G."/>
            <person name="Hugenholtz P."/>
            <person name="Kyrpides N.C."/>
        </authorList>
    </citation>
    <scope>NUCLEOTIDE SEQUENCE [LARGE SCALE GENOMIC DNA]</scope>
    <source>
        <strain evidence="3 4">VKM Ac-2540</strain>
    </source>
</reference>
<evidence type="ECO:0000256" key="1">
    <source>
        <dbReference type="ARBA" id="ARBA00023002"/>
    </source>
</evidence>
<comment type="caution">
    <text evidence="3">The sequence shown here is derived from an EMBL/GenBank/DDBJ whole genome shotgun (WGS) entry which is preliminary data.</text>
</comment>
<protein>
    <recommendedName>
        <fullName evidence="2">Pyrroline-5-carboxylate reductase catalytic N-terminal domain-containing protein</fullName>
    </recommendedName>
</protein>
<dbReference type="EMBL" id="SHKR01000011">
    <property type="protein sequence ID" value="RZU19897.1"/>
    <property type="molecule type" value="Genomic_DNA"/>
</dbReference>
<evidence type="ECO:0000313" key="4">
    <source>
        <dbReference type="Proteomes" id="UP000292027"/>
    </source>
</evidence>
<proteinExistence type="predicted"/>
<dbReference type="AlphaFoldDB" id="A0A4Q7X9S2"/>
<dbReference type="InterPro" id="IPR036291">
    <property type="entry name" value="NAD(P)-bd_dom_sf"/>
</dbReference>
<evidence type="ECO:0000313" key="3">
    <source>
        <dbReference type="EMBL" id="RZU19897.1"/>
    </source>
</evidence>
<dbReference type="SUPFAM" id="SSF51735">
    <property type="entry name" value="NAD(P)-binding Rossmann-fold domains"/>
    <property type="match status" value="1"/>
</dbReference>
<dbReference type="Pfam" id="PF03807">
    <property type="entry name" value="F420_oxidored"/>
    <property type="match status" value="1"/>
</dbReference>
<dbReference type="GO" id="GO:0016491">
    <property type="term" value="F:oxidoreductase activity"/>
    <property type="evidence" value="ECO:0007669"/>
    <property type="project" value="UniProtKB-KW"/>
</dbReference>
<dbReference type="InterPro" id="IPR028939">
    <property type="entry name" value="P5C_Rdtase_cat_N"/>
</dbReference>
<dbReference type="Proteomes" id="UP000292027">
    <property type="component" value="Unassembled WGS sequence"/>
</dbReference>
<dbReference type="Gene3D" id="3.40.50.720">
    <property type="entry name" value="NAD(P)-binding Rossmann-like Domain"/>
    <property type="match status" value="1"/>
</dbReference>
<evidence type="ECO:0000259" key="2">
    <source>
        <dbReference type="Pfam" id="PF03807"/>
    </source>
</evidence>
<gene>
    <name evidence="3" type="ORF">EV645_2117</name>
</gene>
<sequence length="238" mass="25293">MSTLGIIGSGNLGSVVAWLAVDAGLDVVMANSRGPESLADKVRDLGVRAGTVDEAVRAGDWVLVTIPLGRYAELPVEPFAGKVVLDTMNYYPHRDGRIDRLDREVVTTAQLLQEHLPEAHTVKAFNNISARNIVTLARPDDATDRSALPIAGDDADAKAAATTLIQTLGFDVVDVGPLSESWRFEPETAAYVTPYLSKASTAKQRAAGHADPGKPLPVANLVQLIAAAHRPPVAGREF</sequence>
<dbReference type="OrthoDB" id="1523398at2"/>